<evidence type="ECO:0000313" key="3">
    <source>
        <dbReference type="Proteomes" id="UP001553843"/>
    </source>
</evidence>
<keyword evidence="1" id="KW-1133">Transmembrane helix</keyword>
<organism evidence="2 3">
    <name type="scientific">Streptomyces huasconensis</name>
    <dbReference type="NCBI Taxonomy" id="1854574"/>
    <lineage>
        <taxon>Bacteria</taxon>
        <taxon>Bacillati</taxon>
        <taxon>Actinomycetota</taxon>
        <taxon>Actinomycetes</taxon>
        <taxon>Kitasatosporales</taxon>
        <taxon>Streptomycetaceae</taxon>
        <taxon>Streptomyces</taxon>
    </lineage>
</organism>
<reference evidence="2 3" key="1">
    <citation type="submission" date="2024-06" db="EMBL/GenBank/DDBJ databases">
        <title>The Natural Products Discovery Center: Release of the First 8490 Sequenced Strains for Exploring Actinobacteria Biosynthetic Diversity.</title>
        <authorList>
            <person name="Kalkreuter E."/>
            <person name="Kautsar S.A."/>
            <person name="Yang D."/>
            <person name="Bader C.D."/>
            <person name="Teijaro C.N."/>
            <person name="Fluegel L."/>
            <person name="Davis C.M."/>
            <person name="Simpson J.R."/>
            <person name="Lauterbach L."/>
            <person name="Steele A.D."/>
            <person name="Gui C."/>
            <person name="Meng S."/>
            <person name="Li G."/>
            <person name="Viehrig K."/>
            <person name="Ye F."/>
            <person name="Su P."/>
            <person name="Kiefer A.F."/>
            <person name="Nichols A."/>
            <person name="Cepeda A.J."/>
            <person name="Yan W."/>
            <person name="Fan B."/>
            <person name="Jiang Y."/>
            <person name="Adhikari A."/>
            <person name="Zheng C.-J."/>
            <person name="Schuster L."/>
            <person name="Cowan T.M."/>
            <person name="Smanski M.J."/>
            <person name="Chevrette M.G."/>
            <person name="De Carvalho L.P.S."/>
            <person name="Shen B."/>
        </authorList>
    </citation>
    <scope>NUCLEOTIDE SEQUENCE [LARGE SCALE GENOMIC DNA]</scope>
    <source>
        <strain evidence="2 3">NPDC047833</strain>
    </source>
</reference>
<name>A0ABV3LQJ2_9ACTN</name>
<feature type="transmembrane region" description="Helical" evidence="1">
    <location>
        <begin position="93"/>
        <end position="114"/>
    </location>
</feature>
<keyword evidence="1" id="KW-0812">Transmembrane</keyword>
<keyword evidence="1" id="KW-0472">Membrane</keyword>
<keyword evidence="3" id="KW-1185">Reference proteome</keyword>
<evidence type="ECO:0000313" key="2">
    <source>
        <dbReference type="EMBL" id="MEW2361236.1"/>
    </source>
</evidence>
<gene>
    <name evidence="2" type="ORF">AB0887_04570</name>
</gene>
<evidence type="ECO:0000256" key="1">
    <source>
        <dbReference type="SAM" id="Phobius"/>
    </source>
</evidence>
<feature type="transmembrane region" description="Helical" evidence="1">
    <location>
        <begin position="219"/>
        <end position="235"/>
    </location>
</feature>
<feature type="transmembrane region" description="Helical" evidence="1">
    <location>
        <begin position="241"/>
        <end position="260"/>
    </location>
</feature>
<proteinExistence type="predicted"/>
<dbReference type="EMBL" id="JBEYRS010000001">
    <property type="protein sequence ID" value="MEW2361236.1"/>
    <property type="molecule type" value="Genomic_DNA"/>
</dbReference>
<dbReference type="RefSeq" id="WP_359776176.1">
    <property type="nucleotide sequence ID" value="NZ_JBEYRR010000003.1"/>
</dbReference>
<feature type="transmembrane region" description="Helical" evidence="1">
    <location>
        <begin position="61"/>
        <end position="81"/>
    </location>
</feature>
<sequence length="310" mass="32260">MSTPADRTPLLPLSRATLASDPRLLATVREIGVRRGFDYTDDAATAALLEERRKAVHRSGAGAPGWIGALLIVAGILWPLFSPMVPALSGKPPALLFGPAAPLLALGAWLWVLVRRRWKRQLLHPLLEGYREVIGCARAHGVPVTHIPDWMVGRTQSGSGKGAAPIPSYPEAEAATGPANGVAGPGGAAGPAVVAVPAKPPAVSQYEATADEGGWHDEAGCLLLVAGAIGVAYGVTQDVPAGYLAGALVPLAIVTWLAGARRGREKQRLREQAVAYVRALAAAQAAGAPMPELSPVLRKLLAEETERATE</sequence>
<accession>A0ABV3LQJ2</accession>
<protein>
    <recommendedName>
        <fullName evidence="4">Integral membrane protein</fullName>
    </recommendedName>
</protein>
<comment type="caution">
    <text evidence="2">The sequence shown here is derived from an EMBL/GenBank/DDBJ whole genome shotgun (WGS) entry which is preliminary data.</text>
</comment>
<evidence type="ECO:0008006" key="4">
    <source>
        <dbReference type="Google" id="ProtNLM"/>
    </source>
</evidence>
<dbReference type="Proteomes" id="UP001553843">
    <property type="component" value="Unassembled WGS sequence"/>
</dbReference>